<feature type="binding site" evidence="8">
    <location>
        <position position="52"/>
    </location>
    <ligand>
        <name>FAD</name>
        <dbReference type="ChEBI" id="CHEBI:57692"/>
    </ligand>
</feature>
<dbReference type="PANTHER" id="PTHR42737:SF2">
    <property type="entry name" value="GLUTATHIONE REDUCTASE"/>
    <property type="match status" value="1"/>
</dbReference>
<dbReference type="GO" id="GO:0050660">
    <property type="term" value="F:flavin adenine dinucleotide binding"/>
    <property type="evidence" value="ECO:0007669"/>
    <property type="project" value="InterPro"/>
</dbReference>
<dbReference type="KEGG" id="ntg:NSCAC_0989"/>
<dbReference type="SUPFAM" id="SSF51905">
    <property type="entry name" value="FAD/NAD(P)-binding domain"/>
    <property type="match status" value="1"/>
</dbReference>
<dbReference type="GO" id="GO:0034599">
    <property type="term" value="P:cellular response to oxidative stress"/>
    <property type="evidence" value="ECO:0007669"/>
    <property type="project" value="TreeGrafter"/>
</dbReference>
<dbReference type="InterPro" id="IPR004099">
    <property type="entry name" value="Pyr_nucl-diS_OxRdtase_dimer"/>
</dbReference>
<dbReference type="Pfam" id="PF07992">
    <property type="entry name" value="Pyr_redox_2"/>
    <property type="match status" value="1"/>
</dbReference>
<feature type="binding site" evidence="8">
    <location>
        <position position="302"/>
    </location>
    <ligand>
        <name>FAD</name>
        <dbReference type="ChEBI" id="CHEBI:57692"/>
    </ligand>
</feature>
<dbReference type="EMBL" id="LR778175">
    <property type="protein sequence ID" value="CAB1276080.1"/>
    <property type="molecule type" value="Genomic_DNA"/>
</dbReference>
<evidence type="ECO:0000256" key="4">
    <source>
        <dbReference type="ARBA" id="ARBA00023002"/>
    </source>
</evidence>
<feature type="coiled-coil region" evidence="11">
    <location>
        <begin position="85"/>
        <end position="112"/>
    </location>
</feature>
<dbReference type="AlphaFoldDB" id="A0A7G1Q9U6"/>
<protein>
    <submittedName>
        <fullName evidence="14">Glutathione reductase</fullName>
        <ecNumber evidence="14">1.8.1.7</ecNumber>
    </submittedName>
</protein>
<dbReference type="Gene3D" id="3.30.390.30">
    <property type="match status" value="1"/>
</dbReference>
<keyword evidence="15" id="KW-1185">Reference proteome</keyword>
<evidence type="ECO:0000256" key="8">
    <source>
        <dbReference type="PIRSR" id="PIRSR000350-3"/>
    </source>
</evidence>
<dbReference type="GO" id="GO:0045454">
    <property type="term" value="P:cell redox homeostasis"/>
    <property type="evidence" value="ECO:0007669"/>
    <property type="project" value="InterPro"/>
</dbReference>
<accession>A0A7G1Q9U6</accession>
<dbReference type="GO" id="GO:0006749">
    <property type="term" value="P:glutathione metabolic process"/>
    <property type="evidence" value="ECO:0007669"/>
    <property type="project" value="TreeGrafter"/>
</dbReference>
<reference evidence="14 15" key="1">
    <citation type="submission" date="2020-03" db="EMBL/GenBank/DDBJ databases">
        <authorList>
            <person name="Picone N."/>
        </authorList>
    </citation>
    <scope>NUCLEOTIDE SEQUENCE [LARGE SCALE GENOMIC DNA]</scope>
    <source>
        <strain evidence="14">NSCAC1</strain>
    </source>
</reference>
<dbReference type="PROSITE" id="PS00076">
    <property type="entry name" value="PYRIDINE_REDOX_1"/>
    <property type="match status" value="1"/>
</dbReference>
<feature type="domain" description="FAD/NAD(P)-binding" evidence="13">
    <location>
        <begin position="6"/>
        <end position="317"/>
    </location>
</feature>
<dbReference type="Proteomes" id="UP000516072">
    <property type="component" value="Chromosome"/>
</dbReference>
<feature type="binding site" evidence="8">
    <location>
        <position position="261"/>
    </location>
    <ligand>
        <name>NAD(+)</name>
        <dbReference type="ChEBI" id="CHEBI:57540"/>
    </ligand>
</feature>
<feature type="disulfide bond" description="Redox-active" evidence="9">
    <location>
        <begin position="43"/>
        <end position="48"/>
    </location>
</feature>
<name>A0A7G1Q9U6_9GAMM</name>
<keyword evidence="5" id="KW-1015">Disulfide bond</keyword>
<keyword evidence="4 10" id="KW-0560">Oxidoreductase</keyword>
<evidence type="ECO:0000259" key="13">
    <source>
        <dbReference type="Pfam" id="PF07992"/>
    </source>
</evidence>
<dbReference type="SUPFAM" id="SSF55424">
    <property type="entry name" value="FAD/NAD-linked reductases, dimerisation (C-terminal) domain"/>
    <property type="match status" value="1"/>
</dbReference>
<keyword evidence="8" id="KW-0520">NAD</keyword>
<feature type="domain" description="Pyridine nucleotide-disulphide oxidoreductase dimerisation" evidence="12">
    <location>
        <begin position="337"/>
        <end position="445"/>
    </location>
</feature>
<dbReference type="InterPro" id="IPR016156">
    <property type="entry name" value="FAD/NAD-linked_Rdtase_dimer_sf"/>
</dbReference>
<evidence type="ECO:0000256" key="10">
    <source>
        <dbReference type="RuleBase" id="RU003691"/>
    </source>
</evidence>
<dbReference type="PANTHER" id="PTHR42737">
    <property type="entry name" value="GLUTATHIONE REDUCTASE"/>
    <property type="match status" value="1"/>
</dbReference>
<keyword evidence="8" id="KW-0547">Nucleotide-binding</keyword>
<evidence type="ECO:0000256" key="9">
    <source>
        <dbReference type="PIRSR" id="PIRSR000350-4"/>
    </source>
</evidence>
<dbReference type="PRINTS" id="PR00368">
    <property type="entry name" value="FADPNR"/>
</dbReference>
<dbReference type="InterPro" id="IPR012999">
    <property type="entry name" value="Pyr_OxRdtase_I_AS"/>
</dbReference>
<sequence length="449" mass="49234">MANYNFDLFIIGAGSGGVRAARVAARLGAKVAIAESQYLGGTCVNVGCIPKKFLHYAAHFSEDFEDAVNFGWTAEQPRFDWITLVKNKDKEIERLNQTYQRLLEQVNVTLINGWAKVDNPHQVTINNHSYSTERILIATGGMPFTPNIPGKEHITDSNEMFFLETLPENIIIVGGGYISVEFAGILNGLGSHATLIYRGDSLLHHFDQELRQALEAEMIKRGIILRSNAEVKAIEKQGQGLNALLHNGEILQADKIMYAIGRRPNTANLGLAELGVRLNPTGGIIVDQFYQSTLPSIYAIGDVIQKISLTPVATAEAMVLSHHLYEGSNTPLDYTNIPTCVFSQPNLATVGLTETQARDKIGDIKVYRTRFRPLKHTISGRDEQTLMKLIVDKTTDKVVGAHMLGPEAGEIIQGIAIAIRAGATKALFDSTIGIHPTAAEEFVTMRNVT</sequence>
<dbReference type="InterPro" id="IPR001100">
    <property type="entry name" value="Pyr_nuc-diS_OxRdtase"/>
</dbReference>
<dbReference type="InterPro" id="IPR036188">
    <property type="entry name" value="FAD/NAD-bd_sf"/>
</dbReference>
<keyword evidence="2 10" id="KW-0285">Flavoprotein</keyword>
<dbReference type="GO" id="GO:0004362">
    <property type="term" value="F:glutathione-disulfide reductase (NADPH) activity"/>
    <property type="evidence" value="ECO:0007669"/>
    <property type="project" value="UniProtKB-EC"/>
</dbReference>
<comment type="similarity">
    <text evidence="1 10">Belongs to the class-I pyridine nucleotide-disulfide oxidoreductase family.</text>
</comment>
<evidence type="ECO:0000256" key="1">
    <source>
        <dbReference type="ARBA" id="ARBA00007532"/>
    </source>
</evidence>
<evidence type="ECO:0000313" key="14">
    <source>
        <dbReference type="EMBL" id="CAB1276080.1"/>
    </source>
</evidence>
<evidence type="ECO:0000313" key="15">
    <source>
        <dbReference type="Proteomes" id="UP000516072"/>
    </source>
</evidence>
<feature type="binding site" evidence="8">
    <location>
        <begin position="174"/>
        <end position="181"/>
    </location>
    <ligand>
        <name>NAD(+)</name>
        <dbReference type="ChEBI" id="CHEBI:57540"/>
    </ligand>
</feature>
<evidence type="ECO:0000256" key="7">
    <source>
        <dbReference type="PIRSR" id="PIRSR000350-2"/>
    </source>
</evidence>
<organism evidence="14 15">
    <name type="scientific">Candidatus Nitrosacidococcus tergens</name>
    <dbReference type="NCBI Taxonomy" id="553981"/>
    <lineage>
        <taxon>Bacteria</taxon>
        <taxon>Pseudomonadati</taxon>
        <taxon>Pseudomonadota</taxon>
        <taxon>Gammaproteobacteria</taxon>
        <taxon>Chromatiales</taxon>
        <taxon>Chromatiaceae</taxon>
        <taxon>Candidatus Nitrosacidococcus</taxon>
    </lineage>
</organism>
<feature type="active site" description="Proton acceptor" evidence="7">
    <location>
        <position position="435"/>
    </location>
</feature>
<dbReference type="NCBIfam" id="NF004776">
    <property type="entry name" value="PRK06116.1"/>
    <property type="match status" value="1"/>
</dbReference>
<dbReference type="RefSeq" id="WP_197743733.1">
    <property type="nucleotide sequence ID" value="NZ_LR778175.1"/>
</dbReference>
<dbReference type="Pfam" id="PF02852">
    <property type="entry name" value="Pyr_redox_dim"/>
    <property type="match status" value="1"/>
</dbReference>
<gene>
    <name evidence="14" type="primary">gor</name>
    <name evidence="14" type="ORF">NSCAC_0989</name>
</gene>
<dbReference type="PIRSF" id="PIRSF000350">
    <property type="entry name" value="Mercury_reductase_MerA"/>
    <property type="match status" value="1"/>
</dbReference>
<evidence type="ECO:0000256" key="5">
    <source>
        <dbReference type="ARBA" id="ARBA00023157"/>
    </source>
</evidence>
<evidence type="ECO:0000256" key="11">
    <source>
        <dbReference type="SAM" id="Coils"/>
    </source>
</evidence>
<dbReference type="GO" id="GO:0005829">
    <property type="term" value="C:cytosol"/>
    <property type="evidence" value="ECO:0007669"/>
    <property type="project" value="TreeGrafter"/>
</dbReference>
<dbReference type="InterPro" id="IPR046952">
    <property type="entry name" value="GSHR/TRXR-like"/>
</dbReference>
<evidence type="ECO:0000259" key="12">
    <source>
        <dbReference type="Pfam" id="PF02852"/>
    </source>
</evidence>
<keyword evidence="3 8" id="KW-0274">FAD</keyword>
<dbReference type="EC" id="1.8.1.7" evidence="14"/>
<dbReference type="Gene3D" id="3.50.50.60">
    <property type="entry name" value="FAD/NAD(P)-binding domain"/>
    <property type="match status" value="2"/>
</dbReference>
<dbReference type="PRINTS" id="PR00411">
    <property type="entry name" value="PNDRDTASEI"/>
</dbReference>
<dbReference type="InterPro" id="IPR023753">
    <property type="entry name" value="FAD/NAD-binding_dom"/>
</dbReference>
<evidence type="ECO:0000256" key="6">
    <source>
        <dbReference type="ARBA" id="ARBA00023284"/>
    </source>
</evidence>
<keyword evidence="11" id="KW-0175">Coiled coil</keyword>
<keyword evidence="6 10" id="KW-0676">Redox-active center</keyword>
<proteinExistence type="inferred from homology"/>
<evidence type="ECO:0000256" key="3">
    <source>
        <dbReference type="ARBA" id="ARBA00022827"/>
    </source>
</evidence>
<evidence type="ECO:0000256" key="2">
    <source>
        <dbReference type="ARBA" id="ARBA00022630"/>
    </source>
</evidence>
<comment type="cofactor">
    <cofactor evidence="8">
        <name>FAD</name>
        <dbReference type="ChEBI" id="CHEBI:57692"/>
    </cofactor>
    <text evidence="8">Binds 1 FAD per subunit.</text>
</comment>